<evidence type="ECO:0008006" key="4">
    <source>
        <dbReference type="Google" id="ProtNLM"/>
    </source>
</evidence>
<reference evidence="2" key="1">
    <citation type="submission" date="2023-01" db="EMBL/GenBank/DDBJ databases">
        <title>Human gut microbiome strain richness.</title>
        <authorList>
            <person name="Chen-Liaw A."/>
        </authorList>
    </citation>
    <scope>NUCLEOTIDE SEQUENCE</scope>
    <source>
        <strain evidence="2">1001275st1_F4_1001275B_160808</strain>
    </source>
</reference>
<accession>A0AAW6EAX6</accession>
<feature type="transmembrane region" description="Helical" evidence="1">
    <location>
        <begin position="44"/>
        <end position="61"/>
    </location>
</feature>
<dbReference type="AlphaFoldDB" id="A0AAW6EAX6"/>
<gene>
    <name evidence="2" type="ORF">PNU62_12785</name>
</gene>
<feature type="transmembrane region" description="Helical" evidence="1">
    <location>
        <begin position="12"/>
        <end position="32"/>
    </location>
</feature>
<dbReference type="RefSeq" id="WP_117891607.1">
    <property type="nucleotide sequence ID" value="NZ_JADNGL010000021.1"/>
</dbReference>
<evidence type="ECO:0000313" key="3">
    <source>
        <dbReference type="Proteomes" id="UP001211015"/>
    </source>
</evidence>
<keyword evidence="1" id="KW-1133">Transmembrane helix</keyword>
<evidence type="ECO:0000313" key="2">
    <source>
        <dbReference type="EMBL" id="MDB8745896.1"/>
    </source>
</evidence>
<evidence type="ECO:0000256" key="1">
    <source>
        <dbReference type="SAM" id="Phobius"/>
    </source>
</evidence>
<dbReference type="Proteomes" id="UP001211015">
    <property type="component" value="Unassembled WGS sequence"/>
</dbReference>
<sequence length="114" mass="12942">MGTVPKSTKADIKFFLGLSLQRIGIAIMVGFVSFSICQEMISNAWLQIIMSLIFVAISLVLSGRSPSNPRITFAKGLILFVLNFFEPKKLYGTETEEYRTYKEREAERNAKKQK</sequence>
<comment type="caution">
    <text evidence="2">The sequence shown here is derived from an EMBL/GenBank/DDBJ whole genome shotgun (WGS) entry which is preliminary data.</text>
</comment>
<proteinExistence type="predicted"/>
<dbReference type="EMBL" id="JAQMLV010000022">
    <property type="protein sequence ID" value="MDB8745896.1"/>
    <property type="molecule type" value="Genomic_DNA"/>
</dbReference>
<name>A0AAW6EAX6_9FIRM</name>
<protein>
    <recommendedName>
        <fullName evidence="4">PrgI family protein</fullName>
    </recommendedName>
</protein>
<organism evidence="2 3">
    <name type="scientific">Ruminococcus bicirculans</name>
    <name type="common">ex Wegman et al. 2014</name>
    <dbReference type="NCBI Taxonomy" id="1160721"/>
    <lineage>
        <taxon>Bacteria</taxon>
        <taxon>Bacillati</taxon>
        <taxon>Bacillota</taxon>
        <taxon>Clostridia</taxon>
        <taxon>Eubacteriales</taxon>
        <taxon>Oscillospiraceae</taxon>
        <taxon>Ruminococcus</taxon>
    </lineage>
</organism>
<keyword evidence="1" id="KW-0472">Membrane</keyword>
<keyword evidence="1" id="KW-0812">Transmembrane</keyword>